<name>U5ERP2_9DIPT</name>
<keyword evidence="2" id="KW-1133">Transmembrane helix</keyword>
<dbReference type="GO" id="GO:0016020">
    <property type="term" value="C:membrane"/>
    <property type="evidence" value="ECO:0007669"/>
    <property type="project" value="TreeGrafter"/>
</dbReference>
<dbReference type="PANTHER" id="PTHR10281">
    <property type="entry name" value="MEMBRANE-ASSOCIATED PROGESTERONE RECEPTOR COMPONENT-RELATED"/>
    <property type="match status" value="1"/>
</dbReference>
<comment type="similarity">
    <text evidence="1">Belongs to the cytochrome b5 family. MAPR subfamily.</text>
</comment>
<dbReference type="GO" id="GO:0012505">
    <property type="term" value="C:endomembrane system"/>
    <property type="evidence" value="ECO:0007669"/>
    <property type="project" value="TreeGrafter"/>
</dbReference>
<dbReference type="Gene3D" id="3.10.120.10">
    <property type="entry name" value="Cytochrome b5-like heme/steroid binding domain"/>
    <property type="match status" value="1"/>
</dbReference>
<dbReference type="PANTHER" id="PTHR10281:SF4">
    <property type="entry name" value="NEUFERRICIN"/>
    <property type="match status" value="1"/>
</dbReference>
<evidence type="ECO:0000256" key="2">
    <source>
        <dbReference type="SAM" id="Phobius"/>
    </source>
</evidence>
<organism evidence="4">
    <name type="scientific">Corethrella appendiculata</name>
    <dbReference type="NCBI Taxonomy" id="1370023"/>
    <lineage>
        <taxon>Eukaryota</taxon>
        <taxon>Metazoa</taxon>
        <taxon>Ecdysozoa</taxon>
        <taxon>Arthropoda</taxon>
        <taxon>Hexapoda</taxon>
        <taxon>Insecta</taxon>
        <taxon>Pterygota</taxon>
        <taxon>Neoptera</taxon>
        <taxon>Endopterygota</taxon>
        <taxon>Diptera</taxon>
        <taxon>Nematocera</taxon>
        <taxon>Culicoidea</taxon>
        <taxon>Chaoboridae</taxon>
        <taxon>Corethrella</taxon>
    </lineage>
</organism>
<protein>
    <submittedName>
        <fullName evidence="4">Putative heme/steroid binding protein</fullName>
    </submittedName>
</protein>
<dbReference type="InterPro" id="IPR050577">
    <property type="entry name" value="MAPR/NEUFC/NENF-like"/>
</dbReference>
<reference evidence="4" key="1">
    <citation type="journal article" date="2014" name="Insect Biochem. Mol. Biol.">
        <title>An insight into the sialome of the frog biting fly, Corethrella appendiculata.</title>
        <authorList>
            <person name="Ribeiro J.M.C."/>
            <person name="Chagas A.C."/>
            <person name="Pham V.M."/>
            <person name="Lounibos L.P."/>
            <person name="Calvo E."/>
        </authorList>
    </citation>
    <scope>NUCLEOTIDE SEQUENCE</scope>
    <source>
        <tissue evidence="4">Salivary glands</tissue>
    </source>
</reference>
<dbReference type="SUPFAM" id="SSF55856">
    <property type="entry name" value="Cytochrome b5-like heme/steroid binding domain"/>
    <property type="match status" value="1"/>
</dbReference>
<dbReference type="AlphaFoldDB" id="U5ERP2"/>
<sequence>LIFNYLIPYIKHIIVLIVSILSYMYILDYFNNKKIDDSKIITVDLHEESNFHSESADKLFTSKELSNYNGESGSEGLYLVILGEIYDVEKGSKHYGPGETYNFFIARDASRAFVTGEFENYSEEFSDISGLTGSELESVIKWKAFYKENYIYKGKLIGRYFDKRGAKTEYHKLMLSKYEDYQKEKRDEESKKIYPSCNVEWKEETGTRVWCSSKSGNGIERGWIGLPRKYLRHSESNQFCVCIPENDPTVDLVPFPNCNPNEISCFVKD</sequence>
<feature type="transmembrane region" description="Helical" evidence="2">
    <location>
        <begin position="6"/>
        <end position="26"/>
    </location>
</feature>
<proteinExistence type="evidence at transcript level"/>
<accession>U5ERP2</accession>
<keyword evidence="2" id="KW-0472">Membrane</keyword>
<dbReference type="SMART" id="SM01117">
    <property type="entry name" value="Cyt-b5"/>
    <property type="match status" value="1"/>
</dbReference>
<evidence type="ECO:0000256" key="1">
    <source>
        <dbReference type="ARBA" id="ARBA00038357"/>
    </source>
</evidence>
<evidence type="ECO:0000313" key="4">
    <source>
        <dbReference type="EMBL" id="JAB56235.1"/>
    </source>
</evidence>
<dbReference type="InterPro" id="IPR001199">
    <property type="entry name" value="Cyt_B5-like_heme/steroid-bd"/>
</dbReference>
<keyword evidence="2" id="KW-0812">Transmembrane</keyword>
<dbReference type="EMBL" id="GANO01003636">
    <property type="protein sequence ID" value="JAB56235.1"/>
    <property type="molecule type" value="mRNA"/>
</dbReference>
<dbReference type="Pfam" id="PF00173">
    <property type="entry name" value="Cyt-b5"/>
    <property type="match status" value="1"/>
</dbReference>
<dbReference type="InterPro" id="IPR036400">
    <property type="entry name" value="Cyt_B5-like_heme/steroid_sf"/>
</dbReference>
<evidence type="ECO:0000259" key="3">
    <source>
        <dbReference type="SMART" id="SM01117"/>
    </source>
</evidence>
<feature type="non-terminal residue" evidence="4">
    <location>
        <position position="1"/>
    </location>
</feature>
<feature type="domain" description="Cytochrome b5 heme-binding" evidence="3">
    <location>
        <begin position="60"/>
        <end position="157"/>
    </location>
</feature>